<reference evidence="7 8" key="1">
    <citation type="submission" date="2021-01" db="EMBL/GenBank/DDBJ databases">
        <title>Genomics of switchgrass bacterial isolates.</title>
        <authorList>
            <person name="Shade A."/>
        </authorList>
    </citation>
    <scope>NUCLEOTIDE SEQUENCE [LARGE SCALE GENOMIC DNA]</scope>
    <source>
        <strain evidence="7 8">PvP111</strain>
    </source>
</reference>
<name>A0ABS2KTX6_9NOCA</name>
<organism evidence="7 8">
    <name type="scientific">Rhodococcoides corynebacterioides</name>
    <dbReference type="NCBI Taxonomy" id="53972"/>
    <lineage>
        <taxon>Bacteria</taxon>
        <taxon>Bacillati</taxon>
        <taxon>Actinomycetota</taxon>
        <taxon>Actinomycetes</taxon>
        <taxon>Mycobacteriales</taxon>
        <taxon>Nocardiaceae</taxon>
        <taxon>Rhodococcoides</taxon>
    </lineage>
</organism>
<comment type="subcellular location">
    <subcellularLocation>
        <location evidence="1">Membrane</location>
        <topology evidence="1">Multi-pass membrane protein</topology>
    </subcellularLocation>
</comment>
<sequence>MIDNVVSPVLSAHPEHPMLVALRSDGAFPQLVRFALVGGLSNVLYIAVFMVMHSEGSIVANAVGAVASTVLANELHRRLTFHAADRVGWFTAQWEGGGLALIGLGASTAALTALDVALPTAGAALSALILVGVTALVGGLRFLALRGLVF</sequence>
<evidence type="ECO:0000313" key="8">
    <source>
        <dbReference type="Proteomes" id="UP000703038"/>
    </source>
</evidence>
<evidence type="ECO:0000256" key="5">
    <source>
        <dbReference type="SAM" id="Phobius"/>
    </source>
</evidence>
<dbReference type="Pfam" id="PF04138">
    <property type="entry name" value="GtrA_DPMS_TM"/>
    <property type="match status" value="1"/>
</dbReference>
<feature type="transmembrane region" description="Helical" evidence="5">
    <location>
        <begin position="58"/>
        <end position="75"/>
    </location>
</feature>
<keyword evidence="4 5" id="KW-0472">Membrane</keyword>
<evidence type="ECO:0000313" key="7">
    <source>
        <dbReference type="EMBL" id="MBM7415387.1"/>
    </source>
</evidence>
<evidence type="ECO:0000256" key="4">
    <source>
        <dbReference type="ARBA" id="ARBA00023136"/>
    </source>
</evidence>
<evidence type="ECO:0000259" key="6">
    <source>
        <dbReference type="Pfam" id="PF04138"/>
    </source>
</evidence>
<proteinExistence type="predicted"/>
<dbReference type="EMBL" id="JAFBBK010000001">
    <property type="protein sequence ID" value="MBM7415387.1"/>
    <property type="molecule type" value="Genomic_DNA"/>
</dbReference>
<evidence type="ECO:0000256" key="2">
    <source>
        <dbReference type="ARBA" id="ARBA00022692"/>
    </source>
</evidence>
<feature type="domain" description="GtrA/DPMS transmembrane" evidence="6">
    <location>
        <begin position="33"/>
        <end position="150"/>
    </location>
</feature>
<feature type="transmembrane region" description="Helical" evidence="5">
    <location>
        <begin position="96"/>
        <end position="118"/>
    </location>
</feature>
<keyword evidence="2 5" id="KW-0812">Transmembrane</keyword>
<keyword evidence="3 5" id="KW-1133">Transmembrane helix</keyword>
<comment type="caution">
    <text evidence="7">The sequence shown here is derived from an EMBL/GenBank/DDBJ whole genome shotgun (WGS) entry which is preliminary data.</text>
</comment>
<protein>
    <submittedName>
        <fullName evidence="7">Flippase GtrA</fullName>
    </submittedName>
</protein>
<keyword evidence="8" id="KW-1185">Reference proteome</keyword>
<evidence type="ECO:0000256" key="3">
    <source>
        <dbReference type="ARBA" id="ARBA00022989"/>
    </source>
</evidence>
<feature type="transmembrane region" description="Helical" evidence="5">
    <location>
        <begin position="124"/>
        <end position="144"/>
    </location>
</feature>
<feature type="transmembrane region" description="Helical" evidence="5">
    <location>
        <begin position="31"/>
        <end position="52"/>
    </location>
</feature>
<dbReference type="InterPro" id="IPR007267">
    <property type="entry name" value="GtrA_DPMS_TM"/>
</dbReference>
<dbReference type="Proteomes" id="UP000703038">
    <property type="component" value="Unassembled WGS sequence"/>
</dbReference>
<accession>A0ABS2KTX6</accession>
<gene>
    <name evidence="7" type="ORF">JOE42_002120</name>
</gene>
<evidence type="ECO:0000256" key="1">
    <source>
        <dbReference type="ARBA" id="ARBA00004141"/>
    </source>
</evidence>